<evidence type="ECO:0000256" key="1">
    <source>
        <dbReference type="SAM" id="MobiDB-lite"/>
    </source>
</evidence>
<dbReference type="AlphaFoldDB" id="A0ABD1YVC5"/>
<name>A0ABD1YVC5_9MARC</name>
<reference evidence="2 3" key="1">
    <citation type="submission" date="2024-09" db="EMBL/GenBank/DDBJ databases">
        <title>Chromosome-scale assembly of Riccia fluitans.</title>
        <authorList>
            <person name="Paukszto L."/>
            <person name="Sawicki J."/>
            <person name="Karawczyk K."/>
            <person name="Piernik-Szablinska J."/>
            <person name="Szczecinska M."/>
            <person name="Mazdziarz M."/>
        </authorList>
    </citation>
    <scope>NUCLEOTIDE SEQUENCE [LARGE SCALE GENOMIC DNA]</scope>
    <source>
        <strain evidence="2">Rf_01</strain>
        <tissue evidence="2">Aerial parts of the thallus</tissue>
    </source>
</reference>
<gene>
    <name evidence="2" type="ORF">R1flu_006099</name>
</gene>
<organism evidence="2 3">
    <name type="scientific">Riccia fluitans</name>
    <dbReference type="NCBI Taxonomy" id="41844"/>
    <lineage>
        <taxon>Eukaryota</taxon>
        <taxon>Viridiplantae</taxon>
        <taxon>Streptophyta</taxon>
        <taxon>Embryophyta</taxon>
        <taxon>Marchantiophyta</taxon>
        <taxon>Marchantiopsida</taxon>
        <taxon>Marchantiidae</taxon>
        <taxon>Marchantiales</taxon>
        <taxon>Ricciaceae</taxon>
        <taxon>Riccia</taxon>
    </lineage>
</organism>
<accession>A0ABD1YVC5</accession>
<protein>
    <submittedName>
        <fullName evidence="2">Uncharacterized protein</fullName>
    </submittedName>
</protein>
<feature type="region of interest" description="Disordered" evidence="1">
    <location>
        <begin position="136"/>
        <end position="161"/>
    </location>
</feature>
<evidence type="ECO:0000313" key="2">
    <source>
        <dbReference type="EMBL" id="KAL2634620.1"/>
    </source>
</evidence>
<comment type="caution">
    <text evidence="2">The sequence shown here is derived from an EMBL/GenBank/DDBJ whole genome shotgun (WGS) entry which is preliminary data.</text>
</comment>
<proteinExistence type="predicted"/>
<dbReference type="Proteomes" id="UP001605036">
    <property type="component" value="Unassembled WGS sequence"/>
</dbReference>
<dbReference type="EMBL" id="JBHFFA010000003">
    <property type="protein sequence ID" value="KAL2634620.1"/>
    <property type="molecule type" value="Genomic_DNA"/>
</dbReference>
<sequence length="161" mass="17688">MAVRIVDGGTYTNPDEAMAEGGLLESLHPQPWAQIPLAEPIKSSIGRPRRASPWLLREERKFLQGSVVPYSKFTALWCPVPELNLRWTGEGPPRVMGLVGGRRVAMLRSKALLLLCYGVAQLGGFEQEQCDYGADLTSQSPTSQGRSGRIRLHTRTLTDSG</sequence>
<feature type="compositionally biased region" description="Polar residues" evidence="1">
    <location>
        <begin position="136"/>
        <end position="146"/>
    </location>
</feature>
<evidence type="ECO:0000313" key="3">
    <source>
        <dbReference type="Proteomes" id="UP001605036"/>
    </source>
</evidence>
<keyword evidence="3" id="KW-1185">Reference proteome</keyword>